<keyword evidence="10" id="KW-1185">Reference proteome</keyword>
<evidence type="ECO:0000313" key="10">
    <source>
        <dbReference type="Proteomes" id="UP001294570"/>
    </source>
</evidence>
<comment type="similarity">
    <text evidence="2 8">Belongs to the 4-toluene sulfonate uptake permease (TSUP) (TC 2.A.102) family.</text>
</comment>
<feature type="transmembrane region" description="Helical" evidence="8">
    <location>
        <begin position="12"/>
        <end position="39"/>
    </location>
</feature>
<dbReference type="InterPro" id="IPR002781">
    <property type="entry name" value="TM_pro_TauE-like"/>
</dbReference>
<dbReference type="EMBL" id="JAXIVU010000028">
    <property type="protein sequence ID" value="MDY7220406.1"/>
    <property type="molecule type" value="Genomic_DNA"/>
</dbReference>
<dbReference type="RefSeq" id="WP_321554488.1">
    <property type="nucleotide sequence ID" value="NZ_JAXIVU010000028.1"/>
</dbReference>
<keyword evidence="7 8" id="KW-0472">Membrane</keyword>
<evidence type="ECO:0000256" key="7">
    <source>
        <dbReference type="ARBA" id="ARBA00023136"/>
    </source>
</evidence>
<feature type="transmembrane region" description="Helical" evidence="8">
    <location>
        <begin position="236"/>
        <end position="254"/>
    </location>
</feature>
<feature type="transmembrane region" description="Helical" evidence="8">
    <location>
        <begin position="84"/>
        <end position="101"/>
    </location>
</feature>
<keyword evidence="5 8" id="KW-0812">Transmembrane</keyword>
<evidence type="ECO:0000256" key="5">
    <source>
        <dbReference type="ARBA" id="ARBA00022692"/>
    </source>
</evidence>
<feature type="transmembrane region" description="Helical" evidence="8">
    <location>
        <begin position="107"/>
        <end position="125"/>
    </location>
</feature>
<evidence type="ECO:0000256" key="1">
    <source>
        <dbReference type="ARBA" id="ARBA00004651"/>
    </source>
</evidence>
<evidence type="ECO:0000256" key="4">
    <source>
        <dbReference type="ARBA" id="ARBA00022475"/>
    </source>
</evidence>
<sequence>MSFTLSMATDPHTLLILIAVAFIAGFIDAIAGGGGLLTIPALLMAGLPPHLVLGTNKLCATFGSATASFTFYRKGLFNPKQWKRCLWATGAGATIGAILAQQLPAQWLNQMLPIIVFACALYLLFGRTPEVKDNTAPKIKTIRQYPQGFTLGFYDGVAGPGTGAFWTVSTLLLYPLDLLRASGVARSMNFISNGAALSMFIISGNVAWSVGLSMGVALMLGATVGARVAIGGGNRLIRPVFILIVMTLAARLAWQHWFGIAGT</sequence>
<dbReference type="PANTHER" id="PTHR30269">
    <property type="entry name" value="TRANSMEMBRANE PROTEIN YFCA"/>
    <property type="match status" value="1"/>
</dbReference>
<dbReference type="PANTHER" id="PTHR30269:SF25">
    <property type="entry name" value="MEMBRANE TRANSPORTER PROTEIN-RELATED"/>
    <property type="match status" value="1"/>
</dbReference>
<dbReference type="Pfam" id="PF01925">
    <property type="entry name" value="TauE"/>
    <property type="match status" value="1"/>
</dbReference>
<accession>A0ABU5GTV7</accession>
<dbReference type="InterPro" id="IPR052017">
    <property type="entry name" value="TSUP"/>
</dbReference>
<evidence type="ECO:0000256" key="6">
    <source>
        <dbReference type="ARBA" id="ARBA00022989"/>
    </source>
</evidence>
<keyword evidence="4 8" id="KW-1003">Cell membrane</keyword>
<protein>
    <recommendedName>
        <fullName evidence="8">Probable membrane transporter protein</fullName>
    </recommendedName>
</protein>
<gene>
    <name evidence="9" type="ORF">TOI97_12610</name>
</gene>
<comment type="subcellular location">
    <subcellularLocation>
        <location evidence="1 8">Cell membrane</location>
        <topology evidence="1 8">Multi-pass membrane protein</topology>
    </subcellularLocation>
</comment>
<keyword evidence="6 8" id="KW-1133">Transmembrane helix</keyword>
<feature type="transmembrane region" description="Helical" evidence="8">
    <location>
        <begin position="196"/>
        <end position="224"/>
    </location>
</feature>
<evidence type="ECO:0000256" key="3">
    <source>
        <dbReference type="ARBA" id="ARBA00022448"/>
    </source>
</evidence>
<feature type="transmembrane region" description="Helical" evidence="8">
    <location>
        <begin position="51"/>
        <end position="72"/>
    </location>
</feature>
<comment type="caution">
    <text evidence="9">The sequence shown here is derived from an EMBL/GenBank/DDBJ whole genome shotgun (WGS) entry which is preliminary data.</text>
</comment>
<feature type="transmembrane region" description="Helical" evidence="8">
    <location>
        <begin position="153"/>
        <end position="176"/>
    </location>
</feature>
<keyword evidence="3" id="KW-0813">Transport</keyword>
<evidence type="ECO:0000256" key="2">
    <source>
        <dbReference type="ARBA" id="ARBA00009142"/>
    </source>
</evidence>
<evidence type="ECO:0000313" key="9">
    <source>
        <dbReference type="EMBL" id="MDY7220406.1"/>
    </source>
</evidence>
<organism evidence="9 10">
    <name type="scientific">Denitrificimonas halotolerans</name>
    <dbReference type="NCBI Taxonomy" id="3098930"/>
    <lineage>
        <taxon>Bacteria</taxon>
        <taxon>Pseudomonadati</taxon>
        <taxon>Pseudomonadota</taxon>
        <taxon>Gammaproteobacteria</taxon>
        <taxon>Pseudomonadales</taxon>
        <taxon>Pseudomonadaceae</taxon>
        <taxon>Denitrificimonas</taxon>
    </lineage>
</organism>
<proteinExistence type="inferred from homology"/>
<dbReference type="Proteomes" id="UP001294570">
    <property type="component" value="Unassembled WGS sequence"/>
</dbReference>
<evidence type="ECO:0000256" key="8">
    <source>
        <dbReference type="RuleBase" id="RU363041"/>
    </source>
</evidence>
<reference evidence="9 10" key="1">
    <citation type="submission" date="2023-12" db="EMBL/GenBank/DDBJ databases">
        <title>Denitrificimonas halotolerans sp. nov.,a novel species isolated from landfill leachate.</title>
        <authorList>
            <person name="Wang S."/>
        </authorList>
    </citation>
    <scope>NUCLEOTIDE SEQUENCE [LARGE SCALE GENOMIC DNA]</scope>
    <source>
        <strain evidence="9 10">JX-1</strain>
    </source>
</reference>
<name>A0ABU5GTV7_9GAMM</name>